<dbReference type="Proteomes" id="UP000324222">
    <property type="component" value="Unassembled WGS sequence"/>
</dbReference>
<organism evidence="1 2">
    <name type="scientific">Portunus trituberculatus</name>
    <name type="common">Swimming crab</name>
    <name type="synonym">Neptunus trituberculatus</name>
    <dbReference type="NCBI Taxonomy" id="210409"/>
    <lineage>
        <taxon>Eukaryota</taxon>
        <taxon>Metazoa</taxon>
        <taxon>Ecdysozoa</taxon>
        <taxon>Arthropoda</taxon>
        <taxon>Crustacea</taxon>
        <taxon>Multicrustacea</taxon>
        <taxon>Malacostraca</taxon>
        <taxon>Eumalacostraca</taxon>
        <taxon>Eucarida</taxon>
        <taxon>Decapoda</taxon>
        <taxon>Pleocyemata</taxon>
        <taxon>Brachyura</taxon>
        <taxon>Eubrachyura</taxon>
        <taxon>Portunoidea</taxon>
        <taxon>Portunidae</taxon>
        <taxon>Portuninae</taxon>
        <taxon>Portunus</taxon>
    </lineage>
</organism>
<evidence type="ECO:0000313" key="2">
    <source>
        <dbReference type="Proteomes" id="UP000324222"/>
    </source>
</evidence>
<keyword evidence="2" id="KW-1185">Reference proteome</keyword>
<evidence type="ECO:0000313" key="1">
    <source>
        <dbReference type="EMBL" id="MPC55928.1"/>
    </source>
</evidence>
<gene>
    <name evidence="1" type="ORF">E2C01_049874</name>
</gene>
<name>A0A5B7GFH3_PORTR</name>
<dbReference type="EMBL" id="VSRR010013553">
    <property type="protein sequence ID" value="MPC55928.1"/>
    <property type="molecule type" value="Genomic_DNA"/>
</dbReference>
<proteinExistence type="predicted"/>
<comment type="caution">
    <text evidence="1">The sequence shown here is derived from an EMBL/GenBank/DDBJ whole genome shotgun (WGS) entry which is preliminary data.</text>
</comment>
<sequence length="139" mass="15621">MPKRQFNLKKTMHNCNEIKSSQVFNPHLHQHMHRGKQFLESASYLIERRITLHEARLRELCSATPVGQSGPTYSVRQSEVKDDTDFYNILRVSVLQSASSAAKGCTGLSLLQNSEARFVSPEFPPLGRDGYKDVTGTGL</sequence>
<dbReference type="AlphaFoldDB" id="A0A5B7GFH3"/>
<reference evidence="1 2" key="1">
    <citation type="submission" date="2019-05" db="EMBL/GenBank/DDBJ databases">
        <title>Another draft genome of Portunus trituberculatus and its Hox gene families provides insights of decapod evolution.</title>
        <authorList>
            <person name="Jeong J.-H."/>
            <person name="Song I."/>
            <person name="Kim S."/>
            <person name="Choi T."/>
            <person name="Kim D."/>
            <person name="Ryu S."/>
            <person name="Kim W."/>
        </authorList>
    </citation>
    <scope>NUCLEOTIDE SEQUENCE [LARGE SCALE GENOMIC DNA]</scope>
    <source>
        <tissue evidence="1">Muscle</tissue>
    </source>
</reference>
<accession>A0A5B7GFH3</accession>
<protein>
    <submittedName>
        <fullName evidence="1">Uncharacterized protein</fullName>
    </submittedName>
</protein>